<dbReference type="Proteomes" id="UP000095286">
    <property type="component" value="Unplaced"/>
</dbReference>
<reference evidence="2" key="1">
    <citation type="submission" date="2016-11" db="UniProtKB">
        <authorList>
            <consortium name="WormBaseParasite"/>
        </authorList>
    </citation>
    <scope>IDENTIFICATION</scope>
    <source>
        <strain evidence="2">KR3021</strain>
    </source>
</reference>
<accession>A0AC35UFW1</accession>
<organism evidence="1 2">
    <name type="scientific">Rhabditophanes sp. KR3021</name>
    <dbReference type="NCBI Taxonomy" id="114890"/>
    <lineage>
        <taxon>Eukaryota</taxon>
        <taxon>Metazoa</taxon>
        <taxon>Ecdysozoa</taxon>
        <taxon>Nematoda</taxon>
        <taxon>Chromadorea</taxon>
        <taxon>Rhabditida</taxon>
        <taxon>Tylenchina</taxon>
        <taxon>Panagrolaimomorpha</taxon>
        <taxon>Strongyloidoidea</taxon>
        <taxon>Alloionematidae</taxon>
        <taxon>Rhabditophanes</taxon>
    </lineage>
</organism>
<dbReference type="WBParaSite" id="RSKR_0001079000.1">
    <property type="protein sequence ID" value="RSKR_0001079000.1"/>
    <property type="gene ID" value="RSKR_0001079000"/>
</dbReference>
<name>A0AC35UFW1_9BILA</name>
<evidence type="ECO:0000313" key="1">
    <source>
        <dbReference type="Proteomes" id="UP000095286"/>
    </source>
</evidence>
<sequence>MTKKANPIIKLNAAKQEHKISKKKKSENQATTLLKSRHTMVLERNKILGKELADVQSNYSVLNKKYAELELKYNKLCNQKVPVIRRRLPVQDSGDQSRSDYVRHIYDSFVEANMSMPPDSMFVENLSNYFQARSLVDNRVTKKYNTEQAVKLFLELNLTQNKFELLLKNLHGTHIFPSFYSVKKMLKQEATGDYEYITKLVSAEPQDELIHGCFAKDVESILKERISSLLAAENLVFCKEISYDGQETYYINFCISGDSGQGSSKFNIQSQLTTSNHSSLALTVIAFWFGKDTRNLMEYFLEKPLEEIDRIKKDGFEMMIDKKIVKVRLHFYFTADFMCIYNFFGLKGQCSKYFCYLCKLESGSQKTSCTVPN</sequence>
<evidence type="ECO:0000313" key="2">
    <source>
        <dbReference type="WBParaSite" id="RSKR_0001079000.1"/>
    </source>
</evidence>
<proteinExistence type="predicted"/>
<protein>
    <submittedName>
        <fullName evidence="2">RING-type domain-containing protein</fullName>
    </submittedName>
</protein>